<dbReference type="Proteomes" id="UP000664169">
    <property type="component" value="Unassembled WGS sequence"/>
</dbReference>
<feature type="compositionally biased region" description="Basic and acidic residues" evidence="1">
    <location>
        <begin position="388"/>
        <end position="398"/>
    </location>
</feature>
<sequence>MFLFISQGISVAMFSTLGLQFLLAEALPLEAQLQQASQNTTLLWSTIITGWSDDPPFRGTSSILWSCLITILASVYTAIHVNIPLHHMTQWLRFVGKAKWAFIALVAPELVLQAAFTQRRDARKLVRKLEQIDEQASNQDPSSNEPDKTSPNLFAKCWQKVKSLQRRRERRSTSDFNMAYGFWVVMGGFVVETTDIHNDHKRIALTTHGVALLADCGYRIPLPKEQVADRTKASALAKSLVCAQVLWLLLQVFVRLHAGYPLTLLEIHATVHVVCALCIYVLWWHKPVDVDEPILINISSYKDIMAYMIMDSLSIEKEYWPEDNPIMTRSVKHQFEGDHKILYFRASELRLLILDKTKLAPGTKHHTKPFVPGSGDAAQKPFPTSIRTSDKVEDRAREQPTNSSSIQVGKDKEPRPINLAAGAFHPCGFGIDGEIELSLSPATIQRWILCTQALARTGFIDRMSNEESRSNGDSNMIKGWQIGQGKKKHLVTSRMTSGQIIGSLDLTLTSIPFHIATLLLPLAYGGIHLAARNTHFPSATESLLWKISAITVMVFVPCCYLLLISVFVSVFIADTFNESFVRWLSKRTSARTRTSLKTWLDNVNLVLFISVPLALMVLMFSFSRLYLVVESFISLRAIPLGALAATPWVQSIPHL</sequence>
<protein>
    <submittedName>
        <fullName evidence="4">Uncharacterized protein</fullName>
    </submittedName>
</protein>
<feature type="region of interest" description="Disordered" evidence="1">
    <location>
        <begin position="364"/>
        <end position="412"/>
    </location>
</feature>
<keyword evidence="2" id="KW-0472">Membrane</keyword>
<feature type="transmembrane region" description="Helical" evidence="2">
    <location>
        <begin position="605"/>
        <end position="627"/>
    </location>
</feature>
<organism evidence="4 5">
    <name type="scientific">Gomphillus americanus</name>
    <dbReference type="NCBI Taxonomy" id="1940652"/>
    <lineage>
        <taxon>Eukaryota</taxon>
        <taxon>Fungi</taxon>
        <taxon>Dikarya</taxon>
        <taxon>Ascomycota</taxon>
        <taxon>Pezizomycotina</taxon>
        <taxon>Lecanoromycetes</taxon>
        <taxon>OSLEUM clade</taxon>
        <taxon>Ostropomycetidae</taxon>
        <taxon>Ostropales</taxon>
        <taxon>Graphidaceae</taxon>
        <taxon>Gomphilloideae</taxon>
        <taxon>Gomphillus</taxon>
    </lineage>
</organism>
<feature type="signal peptide" evidence="3">
    <location>
        <begin position="1"/>
        <end position="26"/>
    </location>
</feature>
<accession>A0A8H3F9Y7</accession>
<dbReference type="OrthoDB" id="3061561at2759"/>
<feature type="chain" id="PRO_5034661547" evidence="3">
    <location>
        <begin position="27"/>
        <end position="655"/>
    </location>
</feature>
<keyword evidence="3" id="KW-0732">Signal</keyword>
<name>A0A8H3F9Y7_9LECA</name>
<dbReference type="EMBL" id="CAJPDQ010000016">
    <property type="protein sequence ID" value="CAF9920689.1"/>
    <property type="molecule type" value="Genomic_DNA"/>
</dbReference>
<feature type="transmembrane region" description="Helical" evidence="2">
    <location>
        <begin position="511"/>
        <end position="531"/>
    </location>
</feature>
<comment type="caution">
    <text evidence="4">The sequence shown here is derived from an EMBL/GenBank/DDBJ whole genome shotgun (WGS) entry which is preliminary data.</text>
</comment>
<proteinExistence type="predicted"/>
<dbReference type="PANTHER" id="PTHR35043:SF7">
    <property type="entry name" value="TRANSCRIPTION FACTOR DOMAIN-CONTAINING PROTEIN"/>
    <property type="match status" value="1"/>
</dbReference>
<reference evidence="4" key="1">
    <citation type="submission" date="2021-03" db="EMBL/GenBank/DDBJ databases">
        <authorList>
            <person name="Tagirdzhanova G."/>
        </authorList>
    </citation>
    <scope>NUCLEOTIDE SEQUENCE</scope>
</reference>
<dbReference type="AlphaFoldDB" id="A0A8H3F9Y7"/>
<evidence type="ECO:0000313" key="4">
    <source>
        <dbReference type="EMBL" id="CAF9920689.1"/>
    </source>
</evidence>
<keyword evidence="5" id="KW-1185">Reference proteome</keyword>
<evidence type="ECO:0000256" key="2">
    <source>
        <dbReference type="SAM" id="Phobius"/>
    </source>
</evidence>
<evidence type="ECO:0000256" key="3">
    <source>
        <dbReference type="SAM" id="SignalP"/>
    </source>
</evidence>
<gene>
    <name evidence="4" type="ORF">GOMPHAMPRED_002110</name>
</gene>
<keyword evidence="2" id="KW-1133">Transmembrane helix</keyword>
<keyword evidence="2" id="KW-0812">Transmembrane</keyword>
<dbReference type="PANTHER" id="PTHR35043">
    <property type="entry name" value="TRANSCRIPTION FACTOR DOMAIN-CONTAINING PROTEIN"/>
    <property type="match status" value="1"/>
</dbReference>
<feature type="transmembrane region" description="Helical" evidence="2">
    <location>
        <begin position="543"/>
        <end position="573"/>
    </location>
</feature>
<evidence type="ECO:0000313" key="5">
    <source>
        <dbReference type="Proteomes" id="UP000664169"/>
    </source>
</evidence>
<evidence type="ECO:0000256" key="1">
    <source>
        <dbReference type="SAM" id="MobiDB-lite"/>
    </source>
</evidence>
<feature type="transmembrane region" description="Helical" evidence="2">
    <location>
        <begin position="63"/>
        <end position="83"/>
    </location>
</feature>